<dbReference type="PROSITE" id="PS50181">
    <property type="entry name" value="FBOX"/>
    <property type="match status" value="1"/>
</dbReference>
<dbReference type="Pfam" id="PF00646">
    <property type="entry name" value="F-box"/>
    <property type="match status" value="1"/>
</dbReference>
<name>A0AAD6NNJ0_DREDA</name>
<dbReference type="SUPFAM" id="SSF81383">
    <property type="entry name" value="F-box domain"/>
    <property type="match status" value="1"/>
</dbReference>
<organism evidence="2 3">
    <name type="scientific">Drechslerella dactyloides</name>
    <name type="common">Nematode-trapping fungus</name>
    <name type="synonym">Arthrobotrys dactyloides</name>
    <dbReference type="NCBI Taxonomy" id="74499"/>
    <lineage>
        <taxon>Eukaryota</taxon>
        <taxon>Fungi</taxon>
        <taxon>Dikarya</taxon>
        <taxon>Ascomycota</taxon>
        <taxon>Pezizomycotina</taxon>
        <taxon>Orbiliomycetes</taxon>
        <taxon>Orbiliales</taxon>
        <taxon>Orbiliaceae</taxon>
        <taxon>Drechslerella</taxon>
    </lineage>
</organism>
<comment type="caution">
    <text evidence="2">The sequence shown here is derived from an EMBL/GenBank/DDBJ whole genome shotgun (WGS) entry which is preliminary data.</text>
</comment>
<evidence type="ECO:0000313" key="3">
    <source>
        <dbReference type="Proteomes" id="UP001221413"/>
    </source>
</evidence>
<sequence length="268" mass="30543">MPDATLLREPFDEEIPKLQQEAFGPSAPVPATTILEKLPLELMTEILMYLPYMEDQINASLAYKPWYDIIVHSRALKRHRYAFSVGDGVNFHRFLNGSWLHTPLVCTVEGSRITKYKYKFRGLEDGEYSRFNATRKDVMDTWILDEPFFRLDLTPDADGNTATEGLPFGIAGTYHVQYTLMRHDGYKTATGVLWGQLPEPVTEATTVRQVVDGVVEGCAPKLWGLFPQYSGVRNVAIHIRLGYDRHNVDKVRKSFDVTAMAIEPSCWH</sequence>
<accession>A0AAD6NNJ0</accession>
<dbReference type="Proteomes" id="UP001221413">
    <property type="component" value="Unassembled WGS sequence"/>
</dbReference>
<protein>
    <recommendedName>
        <fullName evidence="1">F-box domain-containing protein</fullName>
    </recommendedName>
</protein>
<proteinExistence type="predicted"/>
<feature type="domain" description="F-box" evidence="1">
    <location>
        <begin position="32"/>
        <end position="79"/>
    </location>
</feature>
<reference evidence="2" key="1">
    <citation type="submission" date="2023-01" db="EMBL/GenBank/DDBJ databases">
        <title>The chitinases involved in constricting ring structure development in the nematode-trapping fungus Drechslerella dactyloides.</title>
        <authorList>
            <person name="Wang R."/>
            <person name="Zhang L."/>
            <person name="Tang P."/>
            <person name="Li S."/>
            <person name="Liang L."/>
        </authorList>
    </citation>
    <scope>NUCLEOTIDE SEQUENCE</scope>
    <source>
        <strain evidence="2">YMF1.00031</strain>
    </source>
</reference>
<dbReference type="AlphaFoldDB" id="A0AAD6NNJ0"/>
<dbReference type="InterPro" id="IPR001810">
    <property type="entry name" value="F-box_dom"/>
</dbReference>
<dbReference type="EMBL" id="JAQGDS010000002">
    <property type="protein sequence ID" value="KAJ6263453.1"/>
    <property type="molecule type" value="Genomic_DNA"/>
</dbReference>
<keyword evidence="3" id="KW-1185">Reference proteome</keyword>
<evidence type="ECO:0000313" key="2">
    <source>
        <dbReference type="EMBL" id="KAJ6263453.1"/>
    </source>
</evidence>
<evidence type="ECO:0000259" key="1">
    <source>
        <dbReference type="PROSITE" id="PS50181"/>
    </source>
</evidence>
<gene>
    <name evidence="2" type="ORF">Dda_2017</name>
</gene>
<dbReference type="InterPro" id="IPR036047">
    <property type="entry name" value="F-box-like_dom_sf"/>
</dbReference>